<keyword evidence="2" id="KW-1185">Reference proteome</keyword>
<dbReference type="EMBL" id="JAVDZE010000005">
    <property type="protein sequence ID" value="MDV3104565.1"/>
    <property type="molecule type" value="Genomic_DNA"/>
</dbReference>
<dbReference type="Proteomes" id="UP001245683">
    <property type="component" value="Unassembled WGS sequence"/>
</dbReference>
<organism evidence="1 2">
    <name type="scientific">Thermococcus waiotapuensis</name>
    <dbReference type="NCBI Taxonomy" id="90909"/>
    <lineage>
        <taxon>Archaea</taxon>
        <taxon>Methanobacteriati</taxon>
        <taxon>Methanobacteriota</taxon>
        <taxon>Thermococci</taxon>
        <taxon>Thermococcales</taxon>
        <taxon>Thermococcaceae</taxon>
        <taxon>Thermococcus</taxon>
    </lineage>
</organism>
<gene>
    <name evidence="1" type="ORF">RBI02_08470</name>
</gene>
<evidence type="ECO:0000313" key="2">
    <source>
        <dbReference type="Proteomes" id="UP001245683"/>
    </source>
</evidence>
<protein>
    <submittedName>
        <fullName evidence="1">Uncharacterized protein</fullName>
    </submittedName>
</protein>
<proteinExistence type="predicted"/>
<reference evidence="1 2" key="1">
    <citation type="submission" date="2023-08" db="EMBL/GenBank/DDBJ databases">
        <title>Draft genome sequence of Thermococcus waiotapuensis WT1T, a thermophilic sulphur-dependent archaeon from order Thermococcales.</title>
        <authorList>
            <person name="Manners S.H."/>
            <person name="Carere C.R."/>
            <person name="Dhami M.K."/>
            <person name="Dobson R.C.J."/>
            <person name="Stott M.B."/>
        </authorList>
    </citation>
    <scope>NUCLEOTIDE SEQUENCE [LARGE SCALE GENOMIC DNA]</scope>
    <source>
        <strain evidence="1 2">WT1</strain>
    </source>
</reference>
<evidence type="ECO:0000313" key="1">
    <source>
        <dbReference type="EMBL" id="MDV3104565.1"/>
    </source>
</evidence>
<dbReference type="RefSeq" id="WP_315342957.1">
    <property type="nucleotide sequence ID" value="NZ_JAVDZE010000005.1"/>
</dbReference>
<dbReference type="AlphaFoldDB" id="A0AAE4NXL3"/>
<comment type="caution">
    <text evidence="1">The sequence shown here is derived from an EMBL/GenBank/DDBJ whole genome shotgun (WGS) entry which is preliminary data.</text>
</comment>
<accession>A0AAE4NXL3</accession>
<name>A0AAE4NXL3_9EURY</name>
<sequence>MSFSIFFLGWREALQRKVSLDDLAIAIEHSGKIIPLGMCTARNAVRDVIEAAAFAVDSCEGVRGCAWGGR</sequence>